<feature type="transmembrane region" description="Helical" evidence="2">
    <location>
        <begin position="1256"/>
        <end position="1279"/>
    </location>
</feature>
<evidence type="ECO:0000256" key="2">
    <source>
        <dbReference type="SAM" id="Phobius"/>
    </source>
</evidence>
<protein>
    <recommendedName>
        <fullName evidence="5">KASH domain-containing protein</fullName>
    </recommendedName>
</protein>
<feature type="compositionally biased region" description="Polar residues" evidence="1">
    <location>
        <begin position="433"/>
        <end position="446"/>
    </location>
</feature>
<feature type="region of interest" description="Disordered" evidence="1">
    <location>
        <begin position="1204"/>
        <end position="1233"/>
    </location>
</feature>
<evidence type="ECO:0008006" key="5">
    <source>
        <dbReference type="Google" id="ProtNLM"/>
    </source>
</evidence>
<feature type="region of interest" description="Disordered" evidence="1">
    <location>
        <begin position="952"/>
        <end position="1013"/>
    </location>
</feature>
<evidence type="ECO:0000313" key="3">
    <source>
        <dbReference type="EMBL" id="CAL5135692.1"/>
    </source>
</evidence>
<name>A0AAV2THA2_CALDB</name>
<comment type="caution">
    <text evidence="3">The sequence shown here is derived from an EMBL/GenBank/DDBJ whole genome shotgun (WGS) entry which is preliminary data.</text>
</comment>
<proteinExistence type="predicted"/>
<keyword evidence="2" id="KW-0812">Transmembrane</keyword>
<feature type="region of interest" description="Disordered" evidence="1">
    <location>
        <begin position="271"/>
        <end position="290"/>
    </location>
</feature>
<keyword evidence="2" id="KW-1133">Transmembrane helix</keyword>
<feature type="region of interest" description="Disordered" evidence="1">
    <location>
        <begin position="302"/>
        <end position="458"/>
    </location>
</feature>
<feature type="compositionally biased region" description="Low complexity" evidence="1">
    <location>
        <begin position="1002"/>
        <end position="1013"/>
    </location>
</feature>
<feature type="compositionally biased region" description="Polar residues" evidence="1">
    <location>
        <begin position="835"/>
        <end position="844"/>
    </location>
</feature>
<feature type="compositionally biased region" description="Polar residues" evidence="1">
    <location>
        <begin position="394"/>
        <end position="403"/>
    </location>
</feature>
<feature type="compositionally biased region" description="Polar residues" evidence="1">
    <location>
        <begin position="360"/>
        <end position="376"/>
    </location>
</feature>
<dbReference type="EMBL" id="CAXLJL010000267">
    <property type="protein sequence ID" value="CAL5135692.1"/>
    <property type="molecule type" value="Genomic_DNA"/>
</dbReference>
<keyword evidence="2" id="KW-0472">Membrane</keyword>
<feature type="compositionally biased region" description="Low complexity" evidence="1">
    <location>
        <begin position="311"/>
        <end position="322"/>
    </location>
</feature>
<accession>A0AAV2THA2</accession>
<evidence type="ECO:0000256" key="1">
    <source>
        <dbReference type="SAM" id="MobiDB-lite"/>
    </source>
</evidence>
<evidence type="ECO:0000313" key="4">
    <source>
        <dbReference type="Proteomes" id="UP001497525"/>
    </source>
</evidence>
<dbReference type="Proteomes" id="UP001497525">
    <property type="component" value="Unassembled WGS sequence"/>
</dbReference>
<feature type="region of interest" description="Disordered" evidence="1">
    <location>
        <begin position="1"/>
        <end position="33"/>
    </location>
</feature>
<gene>
    <name evidence="3" type="ORF">CDAUBV1_LOCUS9813</name>
</gene>
<feature type="compositionally biased region" description="Basic and acidic residues" evidence="1">
    <location>
        <begin position="421"/>
        <end position="432"/>
    </location>
</feature>
<feature type="compositionally biased region" description="Basic residues" evidence="1">
    <location>
        <begin position="1"/>
        <end position="10"/>
    </location>
</feature>
<feature type="region of interest" description="Disordered" evidence="1">
    <location>
        <begin position="654"/>
        <end position="678"/>
    </location>
</feature>
<organism evidence="3 4">
    <name type="scientific">Calicophoron daubneyi</name>
    <name type="common">Rumen fluke</name>
    <name type="synonym">Paramphistomum daubneyi</name>
    <dbReference type="NCBI Taxonomy" id="300641"/>
    <lineage>
        <taxon>Eukaryota</taxon>
        <taxon>Metazoa</taxon>
        <taxon>Spiralia</taxon>
        <taxon>Lophotrochozoa</taxon>
        <taxon>Platyhelminthes</taxon>
        <taxon>Trematoda</taxon>
        <taxon>Digenea</taxon>
        <taxon>Plagiorchiida</taxon>
        <taxon>Pronocephalata</taxon>
        <taxon>Paramphistomoidea</taxon>
        <taxon>Paramphistomidae</taxon>
        <taxon>Calicophoron</taxon>
    </lineage>
</organism>
<feature type="region of interest" description="Disordered" evidence="1">
    <location>
        <begin position="825"/>
        <end position="851"/>
    </location>
</feature>
<reference evidence="3" key="1">
    <citation type="submission" date="2024-06" db="EMBL/GenBank/DDBJ databases">
        <authorList>
            <person name="Liu X."/>
            <person name="Lenzi L."/>
            <person name="Haldenby T S."/>
            <person name="Uol C."/>
        </authorList>
    </citation>
    <scope>NUCLEOTIDE SEQUENCE</scope>
</reference>
<sequence>MSYNSKRRTKTTISGTRRPCPLVKTPSNPENDIPKQRTVVIRLPVFRAQHSNYQGEKLVGDQFEATTCYNSVQYGSALKSYLKSVHYNQECPSQKLWTISNPSLLSLLRHDFYKMQIQCIGRPIRSLFANQWMLLSQNIPHWTVHFIGRHLKVKNWEWFWNCFSKHPQGLLTYKHSLWLSVPSCFTPSDCYSEGSGSLLLSSRVSEKQSDHKRSLSDEDEVQISLIDRLSATNNNGLSSELNSAEHVQLSLLNSVMKPRCQRVKTLAGTFESWMDSPSHPSTSQAALSPRVMVEEVQSVTEDLYDGDDDGSGSLLSDQQQSDPVDYNEFSARALKPPVFPRRPLGQHAHGPRSRSHTRANEPSDQWISATPTLSSVDDNECKIRVPKPRKRYGSTANLVSSASGDEPEQVDSAATPLPVTPDHEDLKMKSEQATKSGRIAQTSELNSGDKEDLSAEGSGNLDLDSARAIKVSPITYVSRAQFLVQEQFTVLIFLDEWISLSVFIIPTELNMTNFHEPLPLSPCLYTKYFFKPVSFVFHIVPPDLRCESNLISDQLIPTSNEVALVHSTESESVNELTDEPMYSEAEAAFKENSATWNAPSFSSVSLHEIPQKQSITFDDLEVTGECNAFNSTQLTSTDSGLDFNFSRGVSANNLNTQPQFDNAEKAAPDPMVRSSTRQDKENWEIIEQLYVMRDQSDRKVKELHSQLFDGPEMLAASCDHFRTFIGQLEALNFRVNSALSRWSLSSRPSNEGRKIGARDRTAQELSTVWNDTLESGGNWLRLLQEAFVNSKGLAALIAESQRHLHFAEARIRQVIDQNVRSRRAKIVKKSREGSSDSTNTSTLNEEPPEAEEFSHVPTALRLLRVIRFRLSGWFAHTNLLLMTGESTDILSILSARKHARISESGDSALGREPSTSENDIGLRMKQLRSTIGGLIDDAERLLTEWSMRDRNTQRSSSDHLFNPLYTSSSSMSSEQAHISRLPRLKENDVLGSSDTEDNIEESVSVTSRSSMSSVSDALDDVVKEQAADVSWASESTARSLPQSDNTSCGLSMTLNTYSVHSVTSGRPCKGFIQRTGQPETGSLSNMRLYDTVTSHSLTENNIDVSSMKTLVDLPLKSSETLLNTHVSATEAPNSSPVVNFSSSTSFLQKSLRKIFLPFKKLRRGFRSRPAHLDTSAELLLSSSCKPVTTDISMDHVDSLPAPRVISAGDSEDREDTNAAVRRRSNSPIANEPTNAAHKISTGRLFRPRVLFPRCCYFILGVLFALLLVLAFPPVFYYFFWLPRLENGGTGSGCLYSWLRTRSSEVGPGRTLLKSWPNNAPPF</sequence>
<feature type="compositionally biased region" description="Polar residues" evidence="1">
    <location>
        <begin position="953"/>
        <end position="976"/>
    </location>
</feature>